<dbReference type="GO" id="GO:0016747">
    <property type="term" value="F:acyltransferase activity, transferring groups other than amino-acyl groups"/>
    <property type="evidence" value="ECO:0007669"/>
    <property type="project" value="InterPro"/>
</dbReference>
<dbReference type="SUPFAM" id="SSF55729">
    <property type="entry name" value="Acyl-CoA N-acyltransferases (Nat)"/>
    <property type="match status" value="1"/>
</dbReference>
<protein>
    <submittedName>
        <fullName evidence="2">N-acetyltransferase GCN5</fullName>
    </submittedName>
</protein>
<evidence type="ECO:0000259" key="1">
    <source>
        <dbReference type="PROSITE" id="PS51186"/>
    </source>
</evidence>
<keyword evidence="2" id="KW-0808">Transferase</keyword>
<dbReference type="OrthoDB" id="11597at2157"/>
<dbReference type="CDD" id="cd04301">
    <property type="entry name" value="NAT_SF"/>
    <property type="match status" value="1"/>
</dbReference>
<dbReference type="EMBL" id="AOMA01000021">
    <property type="protein sequence ID" value="EMA45127.1"/>
    <property type="molecule type" value="Genomic_DNA"/>
</dbReference>
<evidence type="ECO:0000313" key="2">
    <source>
        <dbReference type="EMBL" id="EMA45127.1"/>
    </source>
</evidence>
<evidence type="ECO:0000313" key="3">
    <source>
        <dbReference type="Proteomes" id="UP000011607"/>
    </source>
</evidence>
<gene>
    <name evidence="2" type="ORF">C446_02542</name>
</gene>
<proteinExistence type="predicted"/>
<dbReference type="PROSITE" id="PS51186">
    <property type="entry name" value="GNAT"/>
    <property type="match status" value="1"/>
</dbReference>
<dbReference type="Pfam" id="PF00583">
    <property type="entry name" value="Acetyltransf_1"/>
    <property type="match status" value="1"/>
</dbReference>
<reference evidence="2 3" key="1">
    <citation type="journal article" date="2014" name="PLoS Genet.">
        <title>Phylogenetically driven sequencing of extremely halophilic archaea reveals strategies for static and dynamic osmo-response.</title>
        <authorList>
            <person name="Becker E.A."/>
            <person name="Seitzer P.M."/>
            <person name="Tritt A."/>
            <person name="Larsen D."/>
            <person name="Krusor M."/>
            <person name="Yao A.I."/>
            <person name="Wu D."/>
            <person name="Madern D."/>
            <person name="Eisen J.A."/>
            <person name="Darling A.E."/>
            <person name="Facciotti M.T."/>
        </authorList>
    </citation>
    <scope>NUCLEOTIDE SEQUENCE [LARGE SCALE GENOMIC DNA]</scope>
    <source>
        <strain evidence="2 3">JCM 10879</strain>
    </source>
</reference>
<dbReference type="RefSeq" id="WP_006671479.1">
    <property type="nucleotide sequence ID" value="NZ_AOMA01000021.1"/>
</dbReference>
<dbReference type="InterPro" id="IPR016181">
    <property type="entry name" value="Acyl_CoA_acyltransferase"/>
</dbReference>
<dbReference type="InterPro" id="IPR050276">
    <property type="entry name" value="MshD_Acetyltransferase"/>
</dbReference>
<dbReference type="STRING" id="1227454.C446_02542"/>
<dbReference type="InterPro" id="IPR000182">
    <property type="entry name" value="GNAT_dom"/>
</dbReference>
<dbReference type="eggNOG" id="arCOG00844">
    <property type="taxonomic scope" value="Archaea"/>
</dbReference>
<accession>M0MHC1</accession>
<dbReference type="Gene3D" id="3.40.630.30">
    <property type="match status" value="1"/>
</dbReference>
<keyword evidence="3" id="KW-1185">Reference proteome</keyword>
<dbReference type="PANTHER" id="PTHR43617">
    <property type="entry name" value="L-AMINO ACID N-ACETYLTRANSFERASE"/>
    <property type="match status" value="1"/>
</dbReference>
<name>M0MHC1_9EURY</name>
<organism evidence="2 3">
    <name type="scientific">Halobiforma nitratireducens JCM 10879</name>
    <dbReference type="NCBI Taxonomy" id="1227454"/>
    <lineage>
        <taxon>Archaea</taxon>
        <taxon>Methanobacteriati</taxon>
        <taxon>Methanobacteriota</taxon>
        <taxon>Stenosarchaea group</taxon>
        <taxon>Halobacteria</taxon>
        <taxon>Halobacteriales</taxon>
        <taxon>Natrialbaceae</taxon>
        <taxon>Halobiforma</taxon>
    </lineage>
</organism>
<sequence length="172" mass="19229">MEIRHLEERTDVRELIRAHGLAWREAYDGVLAADALESVTVDPTPGEVDQWIEALSAEDASVLVAIEEGAVRGFVDLRWGDAETKAFVGEEAAELKAIYVEPAYWNRGIGTALFEHGLETLPDSIDAVTLEVFAANDDARRFYERRGFERTDDGTVEIGDGTYETAVYTYRR</sequence>
<dbReference type="AlphaFoldDB" id="M0MHC1"/>
<feature type="domain" description="N-acetyltransferase" evidence="1">
    <location>
        <begin position="1"/>
        <end position="172"/>
    </location>
</feature>
<comment type="caution">
    <text evidence="2">The sequence shown here is derived from an EMBL/GenBank/DDBJ whole genome shotgun (WGS) entry which is preliminary data.</text>
</comment>
<dbReference type="Proteomes" id="UP000011607">
    <property type="component" value="Unassembled WGS sequence"/>
</dbReference>